<dbReference type="EMBL" id="CAEZSM010000022">
    <property type="protein sequence ID" value="CAB4537152.1"/>
    <property type="molecule type" value="Genomic_DNA"/>
</dbReference>
<dbReference type="Pfam" id="PF00171">
    <property type="entry name" value="Aldedh"/>
    <property type="match status" value="1"/>
</dbReference>
<gene>
    <name evidence="2" type="ORF">UFOPK1438_00283</name>
    <name evidence="3" type="ORF">UFOPK2329_00420</name>
    <name evidence="4" type="ORF">UFOPK3166_00386</name>
    <name evidence="5" type="ORF">UFOPK4035_00575</name>
    <name evidence="6" type="ORF">UFOPK4424_00511</name>
</gene>
<evidence type="ECO:0000313" key="2">
    <source>
        <dbReference type="EMBL" id="CAB4537152.1"/>
    </source>
</evidence>
<proteinExistence type="predicted"/>
<feature type="domain" description="Aldehyde dehydrogenase" evidence="1">
    <location>
        <begin position="21"/>
        <end position="252"/>
    </location>
</feature>
<evidence type="ECO:0000259" key="1">
    <source>
        <dbReference type="Pfam" id="PF00171"/>
    </source>
</evidence>
<dbReference type="InterPro" id="IPR016162">
    <property type="entry name" value="Ald_DH_N"/>
</dbReference>
<dbReference type="InterPro" id="IPR015590">
    <property type="entry name" value="Aldehyde_DH_dom"/>
</dbReference>
<dbReference type="EMBL" id="CAEZWZ010000044">
    <property type="protein sequence ID" value="CAB4669682.1"/>
    <property type="molecule type" value="Genomic_DNA"/>
</dbReference>
<dbReference type="EMBL" id="CAFBRW010000084">
    <property type="protein sequence ID" value="CAB5118875.1"/>
    <property type="molecule type" value="Genomic_DNA"/>
</dbReference>
<evidence type="ECO:0000313" key="5">
    <source>
        <dbReference type="EMBL" id="CAB4997324.1"/>
    </source>
</evidence>
<name>A0A6J6BDU0_9ZZZZ</name>
<evidence type="ECO:0000313" key="3">
    <source>
        <dbReference type="EMBL" id="CAB4669682.1"/>
    </source>
</evidence>
<dbReference type="InterPro" id="IPR016161">
    <property type="entry name" value="Ald_DH/histidinol_DH"/>
</dbReference>
<organism evidence="2">
    <name type="scientific">freshwater metagenome</name>
    <dbReference type="NCBI Taxonomy" id="449393"/>
    <lineage>
        <taxon>unclassified sequences</taxon>
        <taxon>metagenomes</taxon>
        <taxon>ecological metagenomes</taxon>
    </lineage>
</organism>
<protein>
    <submittedName>
        <fullName evidence="2">Unannotated protein</fullName>
    </submittedName>
</protein>
<evidence type="ECO:0000313" key="4">
    <source>
        <dbReference type="EMBL" id="CAB4821568.1"/>
    </source>
</evidence>
<evidence type="ECO:0000313" key="6">
    <source>
        <dbReference type="EMBL" id="CAB5118875.1"/>
    </source>
</evidence>
<dbReference type="EMBL" id="CAFBOX010000080">
    <property type="protein sequence ID" value="CAB4997324.1"/>
    <property type="molecule type" value="Genomic_DNA"/>
</dbReference>
<dbReference type="PANTHER" id="PTHR11699">
    <property type="entry name" value="ALDEHYDE DEHYDROGENASE-RELATED"/>
    <property type="match status" value="1"/>
</dbReference>
<dbReference type="SUPFAM" id="SSF53720">
    <property type="entry name" value="ALDH-like"/>
    <property type="match status" value="1"/>
</dbReference>
<sequence>MRIDIRKTYKLYIGGAFPRSESGRTYEVTDAKSNFIANPAQASRKDLRDAVTAARGALGGWSGATAFNRSQILYRIAEMMEARSEEFVEEIALLEGISRVAAKKQVDQAIDAWVWYSGWCDKISTVAGSTNPISGPFYNFTVPESVGVVGIFPAQKSSLLGLVQAIAPVVAGGNTAVVVASQKFPLCAITLSEALATSDLPGGVVNILTGITSELAPWMGAHMDVDAIDATGLSKELDKEVRISGADNLKRIHKFSSSDTPQRMLAFMEYKTVWHPIGI</sequence>
<dbReference type="GO" id="GO:0016491">
    <property type="term" value="F:oxidoreductase activity"/>
    <property type="evidence" value="ECO:0007669"/>
    <property type="project" value="InterPro"/>
</dbReference>
<reference evidence="2" key="1">
    <citation type="submission" date="2020-05" db="EMBL/GenBank/DDBJ databases">
        <authorList>
            <person name="Chiriac C."/>
            <person name="Salcher M."/>
            <person name="Ghai R."/>
            <person name="Kavagutti S V."/>
        </authorList>
    </citation>
    <scope>NUCLEOTIDE SEQUENCE</scope>
</reference>
<dbReference type="Gene3D" id="3.40.605.10">
    <property type="entry name" value="Aldehyde Dehydrogenase, Chain A, domain 1"/>
    <property type="match status" value="1"/>
</dbReference>
<dbReference type="AlphaFoldDB" id="A0A6J6BDU0"/>
<accession>A0A6J6BDU0</accession>
<dbReference type="EMBL" id="CAFABD010000040">
    <property type="protein sequence ID" value="CAB4821568.1"/>
    <property type="molecule type" value="Genomic_DNA"/>
</dbReference>